<accession>A0A7S3GA26</accession>
<name>A0A7S3GA26_9EUKA</name>
<feature type="transmembrane region" description="Helical" evidence="1">
    <location>
        <begin position="65"/>
        <end position="85"/>
    </location>
</feature>
<evidence type="ECO:0000313" key="2">
    <source>
        <dbReference type="EMBL" id="CAE0258592.1"/>
    </source>
</evidence>
<organism evidence="2">
    <name type="scientific">Palpitomonas bilix</name>
    <dbReference type="NCBI Taxonomy" id="652834"/>
    <lineage>
        <taxon>Eukaryota</taxon>
        <taxon>Eukaryota incertae sedis</taxon>
    </lineage>
</organism>
<feature type="transmembrane region" description="Helical" evidence="1">
    <location>
        <begin position="32"/>
        <end position="53"/>
    </location>
</feature>
<keyword evidence="1" id="KW-0812">Transmembrane</keyword>
<keyword evidence="1" id="KW-1133">Transmembrane helix</keyword>
<dbReference type="AlphaFoldDB" id="A0A7S3GA26"/>
<protein>
    <submittedName>
        <fullName evidence="2">Uncharacterized protein</fullName>
    </submittedName>
</protein>
<dbReference type="EMBL" id="HBIB01032238">
    <property type="protein sequence ID" value="CAE0258592.1"/>
    <property type="molecule type" value="Transcribed_RNA"/>
</dbReference>
<evidence type="ECO:0000256" key="1">
    <source>
        <dbReference type="SAM" id="Phobius"/>
    </source>
</evidence>
<keyword evidence="1" id="KW-0472">Membrane</keyword>
<gene>
    <name evidence="2" type="ORF">PBIL07802_LOCUS20855</name>
</gene>
<reference evidence="2" key="1">
    <citation type="submission" date="2021-01" db="EMBL/GenBank/DDBJ databases">
        <authorList>
            <person name="Corre E."/>
            <person name="Pelletier E."/>
            <person name="Niang G."/>
            <person name="Scheremetjew M."/>
            <person name="Finn R."/>
            <person name="Kale V."/>
            <person name="Holt S."/>
            <person name="Cochrane G."/>
            <person name="Meng A."/>
            <person name="Brown T."/>
            <person name="Cohen L."/>
        </authorList>
    </citation>
    <scope>NUCLEOTIDE SEQUENCE</scope>
    <source>
        <strain evidence="2">NIES-2562</strain>
    </source>
</reference>
<proteinExistence type="predicted"/>
<feature type="transmembrane region" description="Helical" evidence="1">
    <location>
        <begin position="7"/>
        <end position="26"/>
    </location>
</feature>
<sequence length="101" mass="11741">MFFSSSLLVPLFLPLFFIRLIMFTSFSRGSFLLSLFFFAIFLLLLACYVAALRCSAVLGLIFSRYSFFFCALFHSHLHMYAYIYVHEIIYTCTHSSLLVTC</sequence>